<protein>
    <submittedName>
        <fullName evidence="1">Uncharacterized protein</fullName>
    </submittedName>
</protein>
<dbReference type="Proteomes" id="UP000249254">
    <property type="component" value="Unassembled WGS sequence"/>
</dbReference>
<accession>A0A328AHT9</accession>
<evidence type="ECO:0000313" key="1">
    <source>
        <dbReference type="EMBL" id="RAK54372.1"/>
    </source>
</evidence>
<gene>
    <name evidence="1" type="ORF">DJ017_07475</name>
</gene>
<keyword evidence="2" id="KW-1185">Reference proteome</keyword>
<evidence type="ECO:0000313" key="2">
    <source>
        <dbReference type="Proteomes" id="UP000249254"/>
    </source>
</evidence>
<dbReference type="OrthoDB" id="7210758at2"/>
<reference evidence="2" key="1">
    <citation type="submission" date="2018-05" db="EMBL/GenBank/DDBJ databases">
        <authorList>
            <person name="Li X."/>
        </authorList>
    </citation>
    <scope>NUCLEOTIDE SEQUENCE [LARGE SCALE GENOMIC DNA]</scope>
    <source>
        <strain evidence="2">LX32</strain>
    </source>
</reference>
<dbReference type="AlphaFoldDB" id="A0A328AHT9"/>
<dbReference type="EMBL" id="QFYQ01000001">
    <property type="protein sequence ID" value="RAK54372.1"/>
    <property type="molecule type" value="Genomic_DNA"/>
</dbReference>
<sequence length="73" mass="8155">MTKLSDDDLERLAMHSAFGLLLVTKWMAGRDDVDPQIRERLRGHVSAIEGVLVARGHDWIKDELEATEAALGQ</sequence>
<comment type="caution">
    <text evidence="1">The sequence shown here is derived from an EMBL/GenBank/DDBJ whole genome shotgun (WGS) entry which is preliminary data.</text>
</comment>
<name>A0A328AHT9_9CAUL</name>
<dbReference type="RefSeq" id="WP_111528123.1">
    <property type="nucleotide sequence ID" value="NZ_JBHRSG010000004.1"/>
</dbReference>
<organism evidence="1 2">
    <name type="scientific">Phenylobacterium soli</name>
    <dbReference type="NCBI Taxonomy" id="2170551"/>
    <lineage>
        <taxon>Bacteria</taxon>
        <taxon>Pseudomonadati</taxon>
        <taxon>Pseudomonadota</taxon>
        <taxon>Alphaproteobacteria</taxon>
        <taxon>Caulobacterales</taxon>
        <taxon>Caulobacteraceae</taxon>
        <taxon>Phenylobacterium</taxon>
    </lineage>
</organism>
<proteinExistence type="predicted"/>